<dbReference type="EMBL" id="CAJMXA010003960">
    <property type="protein sequence ID" value="CAE6529167.1"/>
    <property type="molecule type" value="Genomic_DNA"/>
</dbReference>
<dbReference type="PANTHER" id="PTHR10039">
    <property type="entry name" value="AMELOGENIN"/>
    <property type="match status" value="1"/>
</dbReference>
<name>A0A8H3HMD1_9AGAM</name>
<evidence type="ECO:0000313" key="5">
    <source>
        <dbReference type="Proteomes" id="UP000663853"/>
    </source>
</evidence>
<protein>
    <recommendedName>
        <fullName evidence="3">Nephrocystin 3-like N-terminal domain-containing protein</fullName>
    </recommendedName>
</protein>
<feature type="region of interest" description="Disordered" evidence="2">
    <location>
        <begin position="1"/>
        <end position="64"/>
    </location>
</feature>
<evidence type="ECO:0000313" key="4">
    <source>
        <dbReference type="EMBL" id="CAE6529167.1"/>
    </source>
</evidence>
<accession>A0A8H3HMD1</accession>
<dbReference type="InterPro" id="IPR056884">
    <property type="entry name" value="NPHP3-like_N"/>
</dbReference>
<reference evidence="4" key="1">
    <citation type="submission" date="2021-01" db="EMBL/GenBank/DDBJ databases">
        <authorList>
            <person name="Kaushik A."/>
        </authorList>
    </citation>
    <scope>NUCLEOTIDE SEQUENCE</scope>
    <source>
        <strain evidence="4">AG6-10EEA</strain>
    </source>
</reference>
<gene>
    <name evidence="4" type="ORF">RDB_LOCUS164968</name>
</gene>
<proteinExistence type="predicted"/>
<dbReference type="PANTHER" id="PTHR10039:SF14">
    <property type="entry name" value="NACHT DOMAIN-CONTAINING PROTEIN"/>
    <property type="match status" value="1"/>
</dbReference>
<sequence length="588" mass="64558">MPPPTSSKRKRPLPSLLQPGSWRNKRSRSNSPSGSAPDSSASSQGMARPHTAGQSATHSRISSPDAGFEPLAAYAHIPVDATSASQGIARDSLITTSGSALNQHTNETPWTGLEKALAALHITTKICPPLHSAIDGLRSCLHIFEAVKPRKDYDELATGLTAMVKLLIKHMSVAPSRDIVETITDIAGNIRKEVESIDKRQSRSGPHRMLGVSGDEEDLVRRYRRIEQLFRQLQAEASMSAWSETKKNRVDSQLEKLGPVKLASYNSMLSMDIGRRSCTKNTRTQVLNNCMVWAGDPRGAKIYWMNGMAGTGKTTIAYSFSEELEAAGQLAASFFCTRTSRECSEAKQIVPTLAYQLARRSAPFRDALCGVLNKDPDVGSLNAVLQFGSLLAKPLVEARESMARNLVVVVDALDECSDPHAVTIVLDILFRFAADLPVKFFVTSRPEPSIRNSMMSGISERDRPDSILYLHEVEESLVQADIERYLKDELDHMLPAHATEIEQLAEQAGKLFIYAATAIRYIQPAGKFADPKQRLKTILGVTRKSKKSLSDLDALYSAILSASMHDDALEPEEQDGMRTLPSVVSMQI</sequence>
<keyword evidence="1" id="KW-0677">Repeat</keyword>
<evidence type="ECO:0000256" key="1">
    <source>
        <dbReference type="ARBA" id="ARBA00022737"/>
    </source>
</evidence>
<dbReference type="SUPFAM" id="SSF52540">
    <property type="entry name" value="P-loop containing nucleoside triphosphate hydrolases"/>
    <property type="match status" value="1"/>
</dbReference>
<dbReference type="Pfam" id="PF24883">
    <property type="entry name" value="NPHP3_N"/>
    <property type="match status" value="1"/>
</dbReference>
<comment type="caution">
    <text evidence="4">The sequence shown here is derived from an EMBL/GenBank/DDBJ whole genome shotgun (WGS) entry which is preliminary data.</text>
</comment>
<dbReference type="Gene3D" id="3.40.50.300">
    <property type="entry name" value="P-loop containing nucleotide triphosphate hydrolases"/>
    <property type="match status" value="1"/>
</dbReference>
<dbReference type="Proteomes" id="UP000663853">
    <property type="component" value="Unassembled WGS sequence"/>
</dbReference>
<organism evidence="4 5">
    <name type="scientific">Rhizoctonia solani</name>
    <dbReference type="NCBI Taxonomy" id="456999"/>
    <lineage>
        <taxon>Eukaryota</taxon>
        <taxon>Fungi</taxon>
        <taxon>Dikarya</taxon>
        <taxon>Basidiomycota</taxon>
        <taxon>Agaricomycotina</taxon>
        <taxon>Agaricomycetes</taxon>
        <taxon>Cantharellales</taxon>
        <taxon>Ceratobasidiaceae</taxon>
        <taxon>Rhizoctonia</taxon>
    </lineage>
</organism>
<evidence type="ECO:0000256" key="2">
    <source>
        <dbReference type="SAM" id="MobiDB-lite"/>
    </source>
</evidence>
<evidence type="ECO:0000259" key="3">
    <source>
        <dbReference type="Pfam" id="PF24883"/>
    </source>
</evidence>
<feature type="compositionally biased region" description="Low complexity" evidence="2">
    <location>
        <begin position="29"/>
        <end position="43"/>
    </location>
</feature>
<dbReference type="AlphaFoldDB" id="A0A8H3HMD1"/>
<feature type="domain" description="Nephrocystin 3-like N-terminal" evidence="3">
    <location>
        <begin position="292"/>
        <end position="445"/>
    </location>
</feature>
<feature type="compositionally biased region" description="Polar residues" evidence="2">
    <location>
        <begin position="52"/>
        <end position="62"/>
    </location>
</feature>
<dbReference type="InterPro" id="IPR027417">
    <property type="entry name" value="P-loop_NTPase"/>
</dbReference>